<dbReference type="Proteomes" id="UP000288227">
    <property type="component" value="Unassembled WGS sequence"/>
</dbReference>
<keyword evidence="7" id="KW-0067">ATP-binding</keyword>
<comment type="similarity">
    <text evidence="2">Belongs to the etk/wzc family.</text>
</comment>
<dbReference type="InterPro" id="IPR025669">
    <property type="entry name" value="AAA_dom"/>
</dbReference>
<accession>A0A401U6R1</accession>
<dbReference type="OrthoDB" id="9794577at2"/>
<dbReference type="SUPFAM" id="SSF52540">
    <property type="entry name" value="P-loop containing nucleoside triphosphate hydrolases"/>
    <property type="match status" value="1"/>
</dbReference>
<dbReference type="InterPro" id="IPR050445">
    <property type="entry name" value="Bact_polysacc_biosynth/exp"/>
</dbReference>
<evidence type="ECO:0000256" key="1">
    <source>
        <dbReference type="ARBA" id="ARBA00007316"/>
    </source>
</evidence>
<keyword evidence="14" id="KW-1185">Reference proteome</keyword>
<gene>
    <name evidence="13" type="ORF">SanaruYs_08330</name>
</gene>
<evidence type="ECO:0000256" key="5">
    <source>
        <dbReference type="ARBA" id="ARBA00022741"/>
    </source>
</evidence>
<keyword evidence="11" id="KW-0812">Transmembrane</keyword>
<dbReference type="AlphaFoldDB" id="A0A401U6R1"/>
<dbReference type="RefSeq" id="WP_127121233.1">
    <property type="nucleotide sequence ID" value="NZ_BHXQ01000001.1"/>
</dbReference>
<evidence type="ECO:0000256" key="11">
    <source>
        <dbReference type="SAM" id="Phobius"/>
    </source>
</evidence>
<dbReference type="InterPro" id="IPR005702">
    <property type="entry name" value="Wzc-like_C"/>
</dbReference>
<dbReference type="GO" id="GO:0005524">
    <property type="term" value="F:ATP binding"/>
    <property type="evidence" value="ECO:0007669"/>
    <property type="project" value="UniProtKB-KW"/>
</dbReference>
<keyword evidence="8" id="KW-0829">Tyrosine-protein kinase</keyword>
<dbReference type="Gene3D" id="3.40.50.300">
    <property type="entry name" value="P-loop containing nucleotide triphosphate hydrolases"/>
    <property type="match status" value="1"/>
</dbReference>
<evidence type="ECO:0000256" key="10">
    <source>
        <dbReference type="SAM" id="Coils"/>
    </source>
</evidence>
<protein>
    <recommendedName>
        <fullName evidence="3">non-specific protein-tyrosine kinase</fullName>
        <ecNumber evidence="3">2.7.10.2</ecNumber>
    </recommendedName>
</protein>
<evidence type="ECO:0000256" key="2">
    <source>
        <dbReference type="ARBA" id="ARBA00008883"/>
    </source>
</evidence>
<evidence type="ECO:0000256" key="3">
    <source>
        <dbReference type="ARBA" id="ARBA00011903"/>
    </source>
</evidence>
<evidence type="ECO:0000256" key="9">
    <source>
        <dbReference type="ARBA" id="ARBA00051245"/>
    </source>
</evidence>
<evidence type="ECO:0000259" key="12">
    <source>
        <dbReference type="Pfam" id="PF13614"/>
    </source>
</evidence>
<dbReference type="GO" id="GO:0004715">
    <property type="term" value="F:non-membrane spanning protein tyrosine kinase activity"/>
    <property type="evidence" value="ECO:0007669"/>
    <property type="project" value="UniProtKB-EC"/>
</dbReference>
<feature type="coiled-coil region" evidence="10">
    <location>
        <begin position="271"/>
        <end position="298"/>
    </location>
</feature>
<dbReference type="EMBL" id="BHXQ01000001">
    <property type="protein sequence ID" value="GCC50618.1"/>
    <property type="molecule type" value="Genomic_DNA"/>
</dbReference>
<dbReference type="PANTHER" id="PTHR32309:SF13">
    <property type="entry name" value="FERRIC ENTEROBACTIN TRANSPORT PROTEIN FEPE"/>
    <property type="match status" value="1"/>
</dbReference>
<evidence type="ECO:0000256" key="4">
    <source>
        <dbReference type="ARBA" id="ARBA00022679"/>
    </source>
</evidence>
<keyword evidence="11" id="KW-1133">Transmembrane helix</keyword>
<dbReference type="GO" id="GO:0042802">
    <property type="term" value="F:identical protein binding"/>
    <property type="evidence" value="ECO:0007669"/>
    <property type="project" value="UniProtKB-ARBA"/>
</dbReference>
<dbReference type="CDD" id="cd05387">
    <property type="entry name" value="BY-kinase"/>
    <property type="match status" value="1"/>
</dbReference>
<dbReference type="PANTHER" id="PTHR32309">
    <property type="entry name" value="TYROSINE-PROTEIN KINASE"/>
    <property type="match status" value="1"/>
</dbReference>
<keyword evidence="5" id="KW-0547">Nucleotide-binding</keyword>
<organism evidence="13 14">
    <name type="scientific">Chryseotalea sanaruensis</name>
    <dbReference type="NCBI Taxonomy" id="2482724"/>
    <lineage>
        <taxon>Bacteria</taxon>
        <taxon>Pseudomonadati</taxon>
        <taxon>Bacteroidota</taxon>
        <taxon>Cytophagia</taxon>
        <taxon>Cytophagales</taxon>
        <taxon>Chryseotaleaceae</taxon>
        <taxon>Chryseotalea</taxon>
    </lineage>
</organism>
<comment type="similarity">
    <text evidence="1">Belongs to the CpsD/CapB family.</text>
</comment>
<evidence type="ECO:0000256" key="8">
    <source>
        <dbReference type="ARBA" id="ARBA00023137"/>
    </source>
</evidence>
<dbReference type="InterPro" id="IPR027417">
    <property type="entry name" value="P-loop_NTPase"/>
</dbReference>
<reference evidence="13 14" key="1">
    <citation type="submission" date="2018-11" db="EMBL/GenBank/DDBJ databases">
        <title>Chryseotalea sanarue gen. nov., sp., nov., a member of the family Cytophagaceae, isolated from a brackish lake in Hamamatsu Japan.</title>
        <authorList>
            <person name="Maejima Y."/>
            <person name="Iino T."/>
            <person name="Muraguchi Y."/>
            <person name="Fukuda K."/>
            <person name="Ohkuma M."/>
            <person name="Moriuchi R."/>
            <person name="Dohra H."/>
            <person name="Kimbara K."/>
            <person name="Shintani M."/>
        </authorList>
    </citation>
    <scope>NUCLEOTIDE SEQUENCE [LARGE SCALE GENOMIC DNA]</scope>
    <source>
        <strain evidence="13 14">Ys</strain>
    </source>
</reference>
<dbReference type="GO" id="GO:0005886">
    <property type="term" value="C:plasma membrane"/>
    <property type="evidence" value="ECO:0007669"/>
    <property type="project" value="UniProtKB-ARBA"/>
</dbReference>
<dbReference type="EC" id="2.7.10.2" evidence="3"/>
<evidence type="ECO:0000256" key="7">
    <source>
        <dbReference type="ARBA" id="ARBA00022840"/>
    </source>
</evidence>
<feature type="domain" description="AAA" evidence="12">
    <location>
        <begin position="590"/>
        <end position="703"/>
    </location>
</feature>
<keyword evidence="11" id="KW-0472">Membrane</keyword>
<dbReference type="NCBIfam" id="TIGR01007">
    <property type="entry name" value="eps_fam"/>
    <property type="match status" value="1"/>
</dbReference>
<evidence type="ECO:0000313" key="13">
    <source>
        <dbReference type="EMBL" id="GCC50618.1"/>
    </source>
</evidence>
<proteinExistence type="inferred from homology"/>
<feature type="transmembrane region" description="Helical" evidence="11">
    <location>
        <begin position="31"/>
        <end position="49"/>
    </location>
</feature>
<evidence type="ECO:0000256" key="6">
    <source>
        <dbReference type="ARBA" id="ARBA00022777"/>
    </source>
</evidence>
<name>A0A401U6R1_9BACT</name>
<keyword evidence="10" id="KW-0175">Coiled coil</keyword>
<evidence type="ECO:0000313" key="14">
    <source>
        <dbReference type="Proteomes" id="UP000288227"/>
    </source>
</evidence>
<sequence length="786" mass="88764">MTQDFNNKNGSISKEGLDIDPKRIIYQATRYWYLIALSILTGLTVAFLINRYATRIYSINASIIIKETQEASGGELLYNNPLVKFYRNYLNEIYIIRSIPLIQRSVQQKGFDKTFFRIGNFLTTESYKTLPFSIDIIKNEQDKVLDFNFDLINNDKFSLSYFQDGEKITEEKKFGEEITVEDVVFKLNVNKDLSDTSIGGSFAFSYKTPFDVARSYAGRLQAEWAEEGAGVINLSIRGANSNKEIDFLNGLIENYQQYDLEKKNVTATNTIEFINDQLNNISDSLSKAERQLEVFKNKNIVTDLNSEALRLYQKVEGFEVQKSELIIRASYYNYLINYINNNTELDKVILPSSVGITDQILIELVSEIIKIQTDIKMLTRSDKLENPFVADGRKRINVLKGDILESIDNQKSVDKIKLDFLGKNIKEIEKQLSTLPLAERQFINIKRNYALLESLYVFLLQKRAEAGISKASNTSDIVVVNPPIANGPISPSTSRNYFLGLSIGLTLPFIFFVMLELSNTRVQSREDVERITTIPFIGGVGHKRLDINLEVLSKPKSAISESFRALRSNLNYFLQGKEKGVFLITSSISGEGKTFTSINLASVFALSGKKTLIVGADMRKPKIFADFNLDNSIGLSNYLAGLATLEEITRTTDYPNLNLISGGPVPPNPSELILSDRMSDFLSKVKENYDFIFIDSPPLALVTDAFVLSGMVDHTLFIVRQNYTPKPLLRTIDDFYKDGKIKNISLVLNDIYKSGPGYGYGYSYGYGYHYGYGYGTSKNNGGGYYE</sequence>
<keyword evidence="6" id="KW-0418">Kinase</keyword>
<comment type="caution">
    <text evidence="13">The sequence shown here is derived from an EMBL/GenBank/DDBJ whole genome shotgun (WGS) entry which is preliminary data.</text>
</comment>
<keyword evidence="4" id="KW-0808">Transferase</keyword>
<dbReference type="Pfam" id="PF13614">
    <property type="entry name" value="AAA_31"/>
    <property type="match status" value="1"/>
</dbReference>
<comment type="catalytic activity">
    <reaction evidence="9">
        <text>L-tyrosyl-[protein] + ATP = O-phospho-L-tyrosyl-[protein] + ADP + H(+)</text>
        <dbReference type="Rhea" id="RHEA:10596"/>
        <dbReference type="Rhea" id="RHEA-COMP:10136"/>
        <dbReference type="Rhea" id="RHEA-COMP:20101"/>
        <dbReference type="ChEBI" id="CHEBI:15378"/>
        <dbReference type="ChEBI" id="CHEBI:30616"/>
        <dbReference type="ChEBI" id="CHEBI:46858"/>
        <dbReference type="ChEBI" id="CHEBI:61978"/>
        <dbReference type="ChEBI" id="CHEBI:456216"/>
        <dbReference type="EC" id="2.7.10.2"/>
    </reaction>
</comment>
<dbReference type="FunFam" id="3.40.50.300:FF:000527">
    <property type="entry name" value="Tyrosine-protein kinase etk"/>
    <property type="match status" value="1"/>
</dbReference>